<dbReference type="CDD" id="cd02094">
    <property type="entry name" value="P-type_ATPase_Cu-like"/>
    <property type="match status" value="1"/>
</dbReference>
<feature type="transmembrane region" description="Helical" evidence="11">
    <location>
        <begin position="343"/>
        <end position="366"/>
    </location>
</feature>
<dbReference type="GO" id="GO:0043682">
    <property type="term" value="F:P-type divalent copper transporter activity"/>
    <property type="evidence" value="ECO:0007669"/>
    <property type="project" value="TreeGrafter"/>
</dbReference>
<evidence type="ECO:0000256" key="5">
    <source>
        <dbReference type="ARBA" id="ARBA00022723"/>
    </source>
</evidence>
<keyword evidence="7 11" id="KW-0067">ATP-binding</keyword>
<dbReference type="PATRIC" id="fig|1280953.3.peg.3911"/>
<dbReference type="InterPro" id="IPR018303">
    <property type="entry name" value="ATPase_P-typ_P_site"/>
</dbReference>
<feature type="transmembrane region" description="Helical" evidence="11">
    <location>
        <begin position="122"/>
        <end position="149"/>
    </location>
</feature>
<dbReference type="PROSITE" id="PS01229">
    <property type="entry name" value="COF_2"/>
    <property type="match status" value="1"/>
</dbReference>
<evidence type="ECO:0000256" key="6">
    <source>
        <dbReference type="ARBA" id="ARBA00022741"/>
    </source>
</evidence>
<dbReference type="Proteomes" id="UP000024942">
    <property type="component" value="Unassembled WGS sequence"/>
</dbReference>
<feature type="transmembrane region" description="Helical" evidence="11">
    <location>
        <begin position="161"/>
        <end position="180"/>
    </location>
</feature>
<dbReference type="GO" id="GO:0005886">
    <property type="term" value="C:plasma membrane"/>
    <property type="evidence" value="ECO:0007669"/>
    <property type="project" value="UniProtKB-SubCell"/>
</dbReference>
<dbReference type="SUPFAM" id="SSF81665">
    <property type="entry name" value="Calcium ATPase, transmembrane domain M"/>
    <property type="match status" value="1"/>
</dbReference>
<keyword evidence="15" id="KW-1185">Reference proteome</keyword>
<dbReference type="SUPFAM" id="SSF81653">
    <property type="entry name" value="Calcium ATPase, transduction domain A"/>
    <property type="match status" value="1"/>
</dbReference>
<dbReference type="SUPFAM" id="SSF56784">
    <property type="entry name" value="HAD-like"/>
    <property type="match status" value="1"/>
</dbReference>
<dbReference type="InterPro" id="IPR059000">
    <property type="entry name" value="ATPase_P-type_domA"/>
</dbReference>
<dbReference type="InterPro" id="IPR023298">
    <property type="entry name" value="ATPase_P-typ_TM_dom_sf"/>
</dbReference>
<comment type="subcellular location">
    <subcellularLocation>
        <location evidence="1">Cell membrane</location>
        <topology evidence="1">Multi-pass membrane protein</topology>
    </subcellularLocation>
</comment>
<dbReference type="SFLD" id="SFLDS00003">
    <property type="entry name" value="Haloacid_Dehalogenase"/>
    <property type="match status" value="1"/>
</dbReference>
<reference evidence="14 15" key="1">
    <citation type="journal article" date="2014" name="Antonie Van Leeuwenhoek">
        <title>Hyphomonas beringensis sp. nov. and Hyphomonas chukchiensis sp. nov., isolated from surface seawater of the Bering Sea and Chukchi Sea.</title>
        <authorList>
            <person name="Li C."/>
            <person name="Lai Q."/>
            <person name="Li G."/>
            <person name="Dong C."/>
            <person name="Wang J."/>
            <person name="Liao Y."/>
            <person name="Shao Z."/>
        </authorList>
    </citation>
    <scope>NUCLEOTIDE SEQUENCE [LARGE SCALE GENOMIC DNA]</scope>
    <source>
        <strain evidence="14 15">SCH89</strain>
    </source>
</reference>
<dbReference type="STRING" id="1280953.HOC_19596"/>
<dbReference type="InterPro" id="IPR045800">
    <property type="entry name" value="HMBD"/>
</dbReference>
<sequence length="713" mass="74612">DLVPPAYSGTVYTCPMHPNVRDVRNSGCPICGMALEPEGIVVGEEDTSELDDMTRRFWISAIFTVPLAIYAMGDLIPGKPLEGLLPAGWAQWAQFALAVPVVLWGGWPFFQRGARSLRTMNLNMFTLISLGVGVAFIFSLVATALPGIFPHAFRNEAGEVSVYFEAAAVITTLVLLGQVLELRARSATSGAIRALLELTPPTANRIMADGQDEEVSVDDIQAGDRLRVRPGEKVPVDGEVAEGRSNVDESMITGEPIPVEKATGDPVTGGTVNGTGSFVMAATRVGADTMLSQIVRMVAEAQRSRAPIQKLADTVAGLFVPVVVLTAIVTFIVWAVFGPHPAMAFAIVNAVAVLIIACPCALGLATPMSIMVATGKGAQSGILIKNAEALETLEKVDTIVVDKTGTLTEGKPKLVTVEPAEGLAEADFLSYAAAIERGSEHPLAQAIVNGAEERGAVRLAASDFESVTGEGAQGRVDGKLLAIGNAKMMRRVGAFDDALKARAESYRREGQTVMFVALDGKPAGLIGVADPIKATTPDAIAALHKAGMKVVMLTGDSQATAEAVARQIGIDAVHADVSPEDKNRIIRELQSLGAIVAMCGDGINDAPALAQADVGIAMGTGTDVAMESASVTLVKGDLRGVARAQRLSHATMGNIRQNLFFAFVYNSLGVPVAAGVLYPFFGLLLSPVIAAAAMSLSSVSVIANALRLRSVKL</sequence>
<feature type="transmembrane region" description="Helical" evidence="11">
    <location>
        <begin position="659"/>
        <end position="678"/>
    </location>
</feature>
<keyword evidence="4 11" id="KW-0812">Transmembrane</keyword>
<dbReference type="PRINTS" id="PR00943">
    <property type="entry name" value="CUATPASE"/>
</dbReference>
<evidence type="ECO:0000256" key="10">
    <source>
        <dbReference type="ARBA" id="ARBA00023136"/>
    </source>
</evidence>
<dbReference type="FunFam" id="2.70.150.10:FF:000020">
    <property type="entry name" value="Copper-exporting P-type ATPase A"/>
    <property type="match status" value="1"/>
</dbReference>
<evidence type="ECO:0000256" key="7">
    <source>
        <dbReference type="ARBA" id="ARBA00022840"/>
    </source>
</evidence>
<dbReference type="Pfam" id="PF19335">
    <property type="entry name" value="HMBD"/>
    <property type="match status" value="1"/>
</dbReference>
<dbReference type="Gene3D" id="2.70.150.10">
    <property type="entry name" value="Calcium-transporting ATPase, cytoplasmic transduction domain A"/>
    <property type="match status" value="1"/>
</dbReference>
<evidence type="ECO:0000256" key="11">
    <source>
        <dbReference type="RuleBase" id="RU362081"/>
    </source>
</evidence>
<dbReference type="GO" id="GO:0005524">
    <property type="term" value="F:ATP binding"/>
    <property type="evidence" value="ECO:0007669"/>
    <property type="project" value="UniProtKB-UniRule"/>
</dbReference>
<dbReference type="PRINTS" id="PR00119">
    <property type="entry name" value="CATATPASE"/>
</dbReference>
<dbReference type="PROSITE" id="PS00154">
    <property type="entry name" value="ATPASE_E1_E2"/>
    <property type="match status" value="1"/>
</dbReference>
<dbReference type="SFLD" id="SFLDG00002">
    <property type="entry name" value="C1.7:_P-type_atpase_like"/>
    <property type="match status" value="1"/>
</dbReference>
<evidence type="ECO:0000256" key="2">
    <source>
        <dbReference type="ARBA" id="ARBA00006024"/>
    </source>
</evidence>
<dbReference type="Gene3D" id="3.40.50.1000">
    <property type="entry name" value="HAD superfamily/HAD-like"/>
    <property type="match status" value="1"/>
</dbReference>
<feature type="non-terminal residue" evidence="14">
    <location>
        <position position="1"/>
    </location>
</feature>
<dbReference type="InterPro" id="IPR044492">
    <property type="entry name" value="P_typ_ATPase_HD_dom"/>
</dbReference>
<dbReference type="RefSeq" id="WP_035541789.1">
    <property type="nucleotide sequence ID" value="NZ_ARYL01000063.1"/>
</dbReference>
<keyword evidence="9 11" id="KW-1133">Transmembrane helix</keyword>
<feature type="transmembrane region" description="Helical" evidence="11">
    <location>
        <begin position="57"/>
        <end position="77"/>
    </location>
</feature>
<dbReference type="eggNOG" id="COG2217">
    <property type="taxonomic scope" value="Bacteria"/>
</dbReference>
<dbReference type="InterPro" id="IPR036412">
    <property type="entry name" value="HAD-like_sf"/>
</dbReference>
<keyword evidence="8" id="KW-1278">Translocase</keyword>
<dbReference type="InterPro" id="IPR027256">
    <property type="entry name" value="P-typ_ATPase_IB"/>
</dbReference>
<dbReference type="NCBIfam" id="TIGR01494">
    <property type="entry name" value="ATPase_P-type"/>
    <property type="match status" value="1"/>
</dbReference>
<keyword evidence="10 11" id="KW-0472">Membrane</keyword>
<comment type="similarity">
    <text evidence="2 11">Belongs to the cation transport ATPase (P-type) (TC 3.A.3) family. Type IB subfamily.</text>
</comment>
<evidence type="ECO:0000256" key="8">
    <source>
        <dbReference type="ARBA" id="ARBA00022967"/>
    </source>
</evidence>
<gene>
    <name evidence="14" type="ORF">HOC_19596</name>
</gene>
<dbReference type="GO" id="GO:0016887">
    <property type="term" value="F:ATP hydrolysis activity"/>
    <property type="evidence" value="ECO:0007669"/>
    <property type="project" value="InterPro"/>
</dbReference>
<keyword evidence="5 11" id="KW-0479">Metal-binding</keyword>
<dbReference type="Pfam" id="PF00702">
    <property type="entry name" value="Hydrolase"/>
    <property type="match status" value="1"/>
</dbReference>
<dbReference type="PANTHER" id="PTHR43520:SF8">
    <property type="entry name" value="P-TYPE CU(+) TRANSPORTER"/>
    <property type="match status" value="1"/>
</dbReference>
<evidence type="ECO:0000259" key="12">
    <source>
        <dbReference type="Pfam" id="PF00122"/>
    </source>
</evidence>
<accession>A0A059G2A9</accession>
<evidence type="ECO:0000313" key="14">
    <source>
        <dbReference type="EMBL" id="KDA00001.1"/>
    </source>
</evidence>
<keyword evidence="6 11" id="KW-0547">Nucleotide-binding</keyword>
<evidence type="ECO:0000259" key="13">
    <source>
        <dbReference type="Pfam" id="PF19335"/>
    </source>
</evidence>
<dbReference type="GO" id="GO:0060003">
    <property type="term" value="P:copper ion export"/>
    <property type="evidence" value="ECO:0007669"/>
    <property type="project" value="UniProtKB-ARBA"/>
</dbReference>
<dbReference type="GO" id="GO:0005507">
    <property type="term" value="F:copper ion binding"/>
    <property type="evidence" value="ECO:0007669"/>
    <property type="project" value="TreeGrafter"/>
</dbReference>
<dbReference type="InterPro" id="IPR008250">
    <property type="entry name" value="ATPase_P-typ_transduc_dom_A_sf"/>
</dbReference>
<dbReference type="OrthoDB" id="9807843at2"/>
<feature type="domain" description="P-type ATPase A" evidence="12">
    <location>
        <begin position="197"/>
        <end position="298"/>
    </location>
</feature>
<evidence type="ECO:0000256" key="1">
    <source>
        <dbReference type="ARBA" id="ARBA00004651"/>
    </source>
</evidence>
<dbReference type="GO" id="GO:0055070">
    <property type="term" value="P:copper ion homeostasis"/>
    <property type="evidence" value="ECO:0007669"/>
    <property type="project" value="TreeGrafter"/>
</dbReference>
<protein>
    <submittedName>
        <fullName evidence="14">ATPase P</fullName>
    </submittedName>
</protein>
<dbReference type="EMBL" id="ARYL01000063">
    <property type="protein sequence ID" value="KDA00001.1"/>
    <property type="molecule type" value="Genomic_DNA"/>
</dbReference>
<dbReference type="InterPro" id="IPR001757">
    <property type="entry name" value="P_typ_ATPase"/>
</dbReference>
<comment type="caution">
    <text evidence="14">The sequence shown here is derived from an EMBL/GenBank/DDBJ whole genome shotgun (WGS) entry which is preliminary data.</text>
</comment>
<dbReference type="Pfam" id="PF00122">
    <property type="entry name" value="E1-E2_ATPase"/>
    <property type="match status" value="1"/>
</dbReference>
<feature type="domain" description="Heavy metal binding" evidence="13">
    <location>
        <begin position="11"/>
        <end position="37"/>
    </location>
</feature>
<evidence type="ECO:0000313" key="15">
    <source>
        <dbReference type="Proteomes" id="UP000024942"/>
    </source>
</evidence>
<feature type="transmembrane region" description="Helical" evidence="11">
    <location>
        <begin position="684"/>
        <end position="706"/>
    </location>
</feature>
<feature type="transmembrane region" description="Helical" evidence="11">
    <location>
        <begin position="89"/>
        <end position="110"/>
    </location>
</feature>
<evidence type="ECO:0000256" key="3">
    <source>
        <dbReference type="ARBA" id="ARBA00022475"/>
    </source>
</evidence>
<dbReference type="InterPro" id="IPR023299">
    <property type="entry name" value="ATPase_P-typ_cyto_dom_N"/>
</dbReference>
<dbReference type="InterPro" id="IPR023214">
    <property type="entry name" value="HAD_sf"/>
</dbReference>
<dbReference type="NCBIfam" id="TIGR01525">
    <property type="entry name" value="ATPase-IB_hvy"/>
    <property type="match status" value="1"/>
</dbReference>
<feature type="transmembrane region" description="Helical" evidence="11">
    <location>
        <begin position="315"/>
        <end position="337"/>
    </location>
</feature>
<dbReference type="AlphaFoldDB" id="A0A059G2A9"/>
<keyword evidence="3 11" id="KW-1003">Cell membrane</keyword>
<dbReference type="Gene3D" id="3.40.1110.10">
    <property type="entry name" value="Calcium-transporting ATPase, cytoplasmic domain N"/>
    <property type="match status" value="1"/>
</dbReference>
<name>A0A059G2A9_9PROT</name>
<evidence type="ECO:0000256" key="4">
    <source>
        <dbReference type="ARBA" id="ARBA00022692"/>
    </source>
</evidence>
<dbReference type="NCBIfam" id="TIGR01511">
    <property type="entry name" value="ATPase-IB1_Cu"/>
    <property type="match status" value="1"/>
</dbReference>
<dbReference type="PANTHER" id="PTHR43520">
    <property type="entry name" value="ATP7, ISOFORM B"/>
    <property type="match status" value="1"/>
</dbReference>
<dbReference type="SFLD" id="SFLDF00027">
    <property type="entry name" value="p-type_atpase"/>
    <property type="match status" value="1"/>
</dbReference>
<evidence type="ECO:0000256" key="9">
    <source>
        <dbReference type="ARBA" id="ARBA00022989"/>
    </source>
</evidence>
<dbReference type="SUPFAM" id="SSF81660">
    <property type="entry name" value="Metal cation-transporting ATPase, ATP-binding domain N"/>
    <property type="match status" value="1"/>
</dbReference>
<organism evidence="14 15">
    <name type="scientific">Hyphomonas oceanitis SCH89</name>
    <dbReference type="NCBI Taxonomy" id="1280953"/>
    <lineage>
        <taxon>Bacteria</taxon>
        <taxon>Pseudomonadati</taxon>
        <taxon>Pseudomonadota</taxon>
        <taxon>Alphaproteobacteria</taxon>
        <taxon>Hyphomonadales</taxon>
        <taxon>Hyphomonadaceae</taxon>
        <taxon>Hyphomonas</taxon>
    </lineage>
</organism>
<proteinExistence type="inferred from homology"/>